<dbReference type="CDD" id="cd04182">
    <property type="entry name" value="GT_2_like_f"/>
    <property type="match status" value="1"/>
</dbReference>
<reference evidence="3 4" key="1">
    <citation type="submission" date="2019-10" db="EMBL/GenBank/DDBJ databases">
        <title>Deinococcus sp. isolated from soil.</title>
        <authorList>
            <person name="Li Y."/>
            <person name="Wang J."/>
        </authorList>
    </citation>
    <scope>NUCLEOTIDE SEQUENCE [LARGE SCALE GENOMIC DNA]</scope>
    <source>
        <strain evidence="3 4">SDU3-2</strain>
    </source>
</reference>
<evidence type="ECO:0000313" key="4">
    <source>
        <dbReference type="Proteomes" id="UP000484842"/>
    </source>
</evidence>
<comment type="caution">
    <text evidence="3">The sequence shown here is derived from an EMBL/GenBank/DDBJ whole genome shotgun (WGS) entry which is preliminary data.</text>
</comment>
<dbReference type="EMBL" id="WBSL01000006">
    <property type="protein sequence ID" value="MPY67568.1"/>
    <property type="molecule type" value="Genomic_DNA"/>
</dbReference>
<protein>
    <submittedName>
        <fullName evidence="3">Nucleotidyltransferase family protein</fullName>
    </submittedName>
</protein>
<accession>A0A7X1NXF2</accession>
<dbReference type="Gene3D" id="3.90.550.10">
    <property type="entry name" value="Spore Coat Polysaccharide Biosynthesis Protein SpsA, Chain A"/>
    <property type="match status" value="1"/>
</dbReference>
<keyword evidence="3" id="KW-0808">Transferase</keyword>
<dbReference type="InterPro" id="IPR029044">
    <property type="entry name" value="Nucleotide-diphossugar_trans"/>
</dbReference>
<gene>
    <name evidence="3" type="ORF">F8S09_12875</name>
</gene>
<dbReference type="RefSeq" id="WP_152871882.1">
    <property type="nucleotide sequence ID" value="NZ_WBSL01000006.1"/>
</dbReference>
<keyword evidence="4" id="KW-1185">Reference proteome</keyword>
<evidence type="ECO:0000313" key="3">
    <source>
        <dbReference type="EMBL" id="MPY67568.1"/>
    </source>
</evidence>
<dbReference type="AlphaFoldDB" id="A0A7X1NXF2"/>
<proteinExistence type="predicted"/>
<dbReference type="PANTHER" id="PTHR43777">
    <property type="entry name" value="MOLYBDENUM COFACTOR CYTIDYLYLTRANSFERASE"/>
    <property type="match status" value="1"/>
</dbReference>
<evidence type="ECO:0000256" key="1">
    <source>
        <dbReference type="SAM" id="MobiDB-lite"/>
    </source>
</evidence>
<feature type="domain" description="MobA-like NTP transferase" evidence="2">
    <location>
        <begin position="11"/>
        <end position="177"/>
    </location>
</feature>
<organism evidence="3 4">
    <name type="scientific">Deinococcus terrestris</name>
    <dbReference type="NCBI Taxonomy" id="2651870"/>
    <lineage>
        <taxon>Bacteria</taxon>
        <taxon>Thermotogati</taxon>
        <taxon>Deinococcota</taxon>
        <taxon>Deinococci</taxon>
        <taxon>Deinococcales</taxon>
        <taxon>Deinococcaceae</taxon>
        <taxon>Deinococcus</taxon>
    </lineage>
</organism>
<dbReference type="Proteomes" id="UP000484842">
    <property type="component" value="Unassembled WGS sequence"/>
</dbReference>
<name>A0A7X1NXF2_9DEIO</name>
<dbReference type="Pfam" id="PF12804">
    <property type="entry name" value="NTP_transf_3"/>
    <property type="match status" value="1"/>
</dbReference>
<dbReference type="SUPFAM" id="SSF53448">
    <property type="entry name" value="Nucleotide-diphospho-sugar transferases"/>
    <property type="match status" value="1"/>
</dbReference>
<dbReference type="InterPro" id="IPR025877">
    <property type="entry name" value="MobA-like_NTP_Trfase"/>
</dbReference>
<evidence type="ECO:0000259" key="2">
    <source>
        <dbReference type="Pfam" id="PF12804"/>
    </source>
</evidence>
<dbReference type="GO" id="GO:0016779">
    <property type="term" value="F:nucleotidyltransferase activity"/>
    <property type="evidence" value="ECO:0007669"/>
    <property type="project" value="UniProtKB-ARBA"/>
</dbReference>
<sequence>MSPASPPPVWGVLLAAGRGRRMGQPKPLVSLAGRPLITHAAAALAAGGYDGLLAVMPPGEVGEGVRAALSEWPFSVVVNPEPERGLLSSFRVALGSLPGGVGAATFALADMPLVPPDTHRALVSAFRETGAPLVLARYGEGSEAVHAPPHLLRADLWPEVLALPDADHGPRAVLRAHGAEAVDVDVPLDQLLDVDTPDALAQAEGRVSPPPRPPR</sequence>
<feature type="region of interest" description="Disordered" evidence="1">
    <location>
        <begin position="195"/>
        <end position="215"/>
    </location>
</feature>
<dbReference type="PANTHER" id="PTHR43777:SF1">
    <property type="entry name" value="MOLYBDENUM COFACTOR CYTIDYLYLTRANSFERASE"/>
    <property type="match status" value="1"/>
</dbReference>